<dbReference type="InterPro" id="IPR036388">
    <property type="entry name" value="WH-like_DNA-bd_sf"/>
</dbReference>
<keyword evidence="2 5" id="KW-0238">DNA-binding</keyword>
<keyword evidence="3" id="KW-0804">Transcription</keyword>
<keyword evidence="6" id="KW-1185">Reference proteome</keyword>
<dbReference type="SMART" id="SM00347">
    <property type="entry name" value="HTH_MARR"/>
    <property type="match status" value="1"/>
</dbReference>
<evidence type="ECO:0000256" key="1">
    <source>
        <dbReference type="ARBA" id="ARBA00023015"/>
    </source>
</evidence>
<dbReference type="PANTHER" id="PTHR42756:SF1">
    <property type="entry name" value="TRANSCRIPTIONAL REPRESSOR OF EMRAB OPERON"/>
    <property type="match status" value="1"/>
</dbReference>
<evidence type="ECO:0000259" key="4">
    <source>
        <dbReference type="PROSITE" id="PS50995"/>
    </source>
</evidence>
<dbReference type="Pfam" id="PF13463">
    <property type="entry name" value="HTH_27"/>
    <property type="match status" value="1"/>
</dbReference>
<sequence length="217" mass="24740">MNYALLTSLVAHLETFEQEHRAPGQADISDFASWLGNKVRRERKTVKQSDNTEVDVTLETAIGRKVVRLHRYVRLYSRNALQHTPLQSAEEFSYLATLLKDGQLKKTELITKNIHEKPTGMEIIRRLLNAGLVDQQDDTTDQRSKLLSLTPKGRSVLTEVFAKMARVSTLASGNLSREEKHDLLFLLSKLDDYHDHLFNNERKIIYASLRGDEPAGV</sequence>
<dbReference type="InterPro" id="IPR036390">
    <property type="entry name" value="WH_DNA-bd_sf"/>
</dbReference>
<dbReference type="GO" id="GO:0003677">
    <property type="term" value="F:DNA binding"/>
    <property type="evidence" value="ECO:0007669"/>
    <property type="project" value="UniProtKB-KW"/>
</dbReference>
<evidence type="ECO:0000256" key="3">
    <source>
        <dbReference type="ARBA" id="ARBA00023163"/>
    </source>
</evidence>
<gene>
    <name evidence="5" type="ORF">MKQ68_05765</name>
</gene>
<dbReference type="Gene3D" id="1.10.10.10">
    <property type="entry name" value="Winged helix-like DNA-binding domain superfamily/Winged helix DNA-binding domain"/>
    <property type="match status" value="1"/>
</dbReference>
<dbReference type="SUPFAM" id="SSF46785">
    <property type="entry name" value="Winged helix' DNA-binding domain"/>
    <property type="match status" value="1"/>
</dbReference>
<protein>
    <submittedName>
        <fullName evidence="5">Winged helix DNA-binding protein</fullName>
    </submittedName>
</protein>
<feature type="domain" description="HTH marR-type" evidence="4">
    <location>
        <begin position="59"/>
        <end position="192"/>
    </location>
</feature>
<dbReference type="PRINTS" id="PR00598">
    <property type="entry name" value="HTHMARR"/>
</dbReference>
<dbReference type="Proteomes" id="UP001162741">
    <property type="component" value="Chromosome"/>
</dbReference>
<name>A0ABY6J7N9_9BACT</name>
<accession>A0ABY6J7N9</accession>
<keyword evidence="1" id="KW-0805">Transcription regulation</keyword>
<dbReference type="RefSeq" id="WP_264282469.1">
    <property type="nucleotide sequence ID" value="NZ_CP107006.1"/>
</dbReference>
<evidence type="ECO:0000256" key="2">
    <source>
        <dbReference type="ARBA" id="ARBA00023125"/>
    </source>
</evidence>
<dbReference type="EMBL" id="CP107006">
    <property type="protein sequence ID" value="UYQ94597.1"/>
    <property type="molecule type" value="Genomic_DNA"/>
</dbReference>
<dbReference type="PROSITE" id="PS50995">
    <property type="entry name" value="HTH_MARR_2"/>
    <property type="match status" value="1"/>
</dbReference>
<organism evidence="5 6">
    <name type="scientific">Chitinophaga horti</name>
    <dbReference type="NCBI Taxonomy" id="2920382"/>
    <lineage>
        <taxon>Bacteria</taxon>
        <taxon>Pseudomonadati</taxon>
        <taxon>Bacteroidota</taxon>
        <taxon>Chitinophagia</taxon>
        <taxon>Chitinophagales</taxon>
        <taxon>Chitinophagaceae</taxon>
        <taxon>Chitinophaga</taxon>
    </lineage>
</organism>
<evidence type="ECO:0000313" key="5">
    <source>
        <dbReference type="EMBL" id="UYQ94597.1"/>
    </source>
</evidence>
<reference evidence="5" key="1">
    <citation type="submission" date="2022-10" db="EMBL/GenBank/DDBJ databases">
        <title>Chitinophaga sp. nov., isolated from soil.</title>
        <authorList>
            <person name="Jeon C.O."/>
        </authorList>
    </citation>
    <scope>NUCLEOTIDE SEQUENCE</scope>
    <source>
        <strain evidence="5">R8</strain>
    </source>
</reference>
<evidence type="ECO:0000313" key="6">
    <source>
        <dbReference type="Proteomes" id="UP001162741"/>
    </source>
</evidence>
<proteinExistence type="predicted"/>
<dbReference type="InterPro" id="IPR000835">
    <property type="entry name" value="HTH_MarR-typ"/>
</dbReference>
<dbReference type="PANTHER" id="PTHR42756">
    <property type="entry name" value="TRANSCRIPTIONAL REGULATOR, MARR"/>
    <property type="match status" value="1"/>
</dbReference>